<sequence>MDGQRLRTSLADAAAGVADLVVGAVRGSGAIGLAAYVNSFADTKVAMGAVRLVGADLFAPHLLLGRPVDTGDAAVIADSFAVFPSGTGGEADTRERRVTAWRDWATGRMLCHANVEVSPSRAASTPAAGTVAMLLGRSRDWREWSANAAALCPLALPGVGGPVQEAVAEGTRPLAQGTTRAMLRRDFVTAARLVRWLALLTSAGVRQPLDPIQLVERIRLYGGSGSRLSLDLTIARTILGMEPA</sequence>
<dbReference type="RefSeq" id="WP_051765855.1">
    <property type="nucleotide sequence ID" value="NZ_CP034550.1"/>
</dbReference>
<evidence type="ECO:0000313" key="1">
    <source>
        <dbReference type="EMBL" id="QFZ18693.1"/>
    </source>
</evidence>
<dbReference type="EMBL" id="CP034550">
    <property type="protein sequence ID" value="QFZ18693.1"/>
    <property type="molecule type" value="Genomic_DNA"/>
</dbReference>
<dbReference type="KEGG" id="ssyi:EKG83_15590"/>
<gene>
    <name evidence="1" type="ORF">EKG83_15590</name>
</gene>
<dbReference type="AlphaFoldDB" id="A0A5Q0GXR7"/>
<protein>
    <submittedName>
        <fullName evidence="1">Uncharacterized protein</fullName>
    </submittedName>
</protein>
<dbReference type="Proteomes" id="UP000325787">
    <property type="component" value="Chromosome"/>
</dbReference>
<dbReference type="OrthoDB" id="3681656at2"/>
<accession>A0A5Q0GXR7</accession>
<name>A0A5Q0GXR7_SACSY</name>
<reference evidence="2" key="1">
    <citation type="journal article" date="2021" name="Curr. Microbiol.">
        <title>Complete genome of nocamycin-producing strain Saccharothrix syringae NRRL B-16468 reveals the biosynthetic potential for secondary metabolites.</title>
        <authorList>
            <person name="Mo X."/>
            <person name="Yang S."/>
        </authorList>
    </citation>
    <scope>NUCLEOTIDE SEQUENCE [LARGE SCALE GENOMIC DNA]</scope>
    <source>
        <strain evidence="2">ATCC 51364 / DSM 43886 / JCM 6844 / KCTC 9398 / NBRC 14523 / NRRL B-16468 / INA 2240</strain>
    </source>
</reference>
<organism evidence="1 2">
    <name type="scientific">Saccharothrix syringae</name>
    <name type="common">Nocardiopsis syringae</name>
    <dbReference type="NCBI Taxonomy" id="103733"/>
    <lineage>
        <taxon>Bacteria</taxon>
        <taxon>Bacillati</taxon>
        <taxon>Actinomycetota</taxon>
        <taxon>Actinomycetes</taxon>
        <taxon>Pseudonocardiales</taxon>
        <taxon>Pseudonocardiaceae</taxon>
        <taxon>Saccharothrix</taxon>
    </lineage>
</organism>
<evidence type="ECO:0000313" key="2">
    <source>
        <dbReference type="Proteomes" id="UP000325787"/>
    </source>
</evidence>
<proteinExistence type="predicted"/>
<keyword evidence="2" id="KW-1185">Reference proteome</keyword>